<proteinExistence type="predicted"/>
<dbReference type="PATRIC" id="fig|1218567.3.peg.4217"/>
<comment type="caution">
    <text evidence="2">The sequence shown here is derived from an EMBL/GenBank/DDBJ whole genome shotgun (WGS) entry which is preliminary data.</text>
</comment>
<reference evidence="2 3" key="1">
    <citation type="submission" date="2013-01" db="EMBL/GenBank/DDBJ databases">
        <authorList>
            <person name="Harkins D.M."/>
            <person name="Durkin A.S."/>
            <person name="Brinkac L.M."/>
            <person name="Haft D.H."/>
            <person name="Selengut J.D."/>
            <person name="Sanka R."/>
            <person name="DePew J."/>
            <person name="Purushe J."/>
            <person name="Galloway R.L."/>
            <person name="Vinetz J.M."/>
            <person name="Sutton G.G."/>
            <person name="Nierman W.C."/>
            <person name="Fouts D.E."/>
        </authorList>
    </citation>
    <scope>NUCLEOTIDE SEQUENCE [LARGE SCALE GENOMIC DNA]</scope>
    <source>
        <strain evidence="2 3">Sponselee CDC</strain>
    </source>
</reference>
<evidence type="ECO:0000313" key="2">
    <source>
        <dbReference type="EMBL" id="EMJ77690.1"/>
    </source>
</evidence>
<organism evidence="2 3">
    <name type="scientific">Leptospira borgpetersenii serovar Hardjo-bovis str. Sponselee</name>
    <dbReference type="NCBI Taxonomy" id="1303729"/>
    <lineage>
        <taxon>Bacteria</taxon>
        <taxon>Pseudomonadati</taxon>
        <taxon>Spirochaetota</taxon>
        <taxon>Spirochaetia</taxon>
        <taxon>Leptospirales</taxon>
        <taxon>Leptospiraceae</taxon>
        <taxon>Leptospira</taxon>
    </lineage>
</organism>
<sequence>MVRGIGNPGKINPTNLERKHPSYDRSPWTCFNTSIKENIDLRNLIQKGDRPHKFKIYRSKDKSIPFFYDIQFI</sequence>
<dbReference type="EMBL" id="ANMU01000178">
    <property type="protein sequence ID" value="EMJ77690.1"/>
    <property type="molecule type" value="Genomic_DNA"/>
</dbReference>
<feature type="region of interest" description="Disordered" evidence="1">
    <location>
        <begin position="1"/>
        <end position="20"/>
    </location>
</feature>
<evidence type="ECO:0000256" key="1">
    <source>
        <dbReference type="SAM" id="MobiDB-lite"/>
    </source>
</evidence>
<gene>
    <name evidence="2" type="ORF">LEP1GSC016_0023</name>
</gene>
<protein>
    <submittedName>
        <fullName evidence="2">Uncharacterized protein</fullName>
    </submittedName>
</protein>
<accession>M6BV23</accession>
<name>M6BV23_LEPBO</name>
<dbReference type="AlphaFoldDB" id="M6BV23"/>
<dbReference type="Proteomes" id="UP000011873">
    <property type="component" value="Unassembled WGS sequence"/>
</dbReference>
<evidence type="ECO:0000313" key="3">
    <source>
        <dbReference type="Proteomes" id="UP000011873"/>
    </source>
</evidence>